<dbReference type="PANTHER" id="PTHR43735:SF3">
    <property type="entry name" value="FERROPTOSIS SUPPRESSOR PROTEIN 1"/>
    <property type="match status" value="1"/>
</dbReference>
<evidence type="ECO:0000313" key="7">
    <source>
        <dbReference type="Proteomes" id="UP000481288"/>
    </source>
</evidence>
<dbReference type="SUPFAM" id="SSF51905">
    <property type="entry name" value="FAD/NAD(P)-binding domain"/>
    <property type="match status" value="1"/>
</dbReference>
<evidence type="ECO:0000256" key="1">
    <source>
        <dbReference type="ARBA" id="ARBA00006442"/>
    </source>
</evidence>
<dbReference type="InterPro" id="IPR023753">
    <property type="entry name" value="FAD/NAD-binding_dom"/>
</dbReference>
<dbReference type="OrthoDB" id="202203at2759"/>
<evidence type="ECO:0000256" key="3">
    <source>
        <dbReference type="ARBA" id="ARBA00022827"/>
    </source>
</evidence>
<evidence type="ECO:0000256" key="2">
    <source>
        <dbReference type="ARBA" id="ARBA00022630"/>
    </source>
</evidence>
<gene>
    <name evidence="6" type="primary">ptaL_5</name>
    <name evidence="6" type="ORF">LCER1_G004821</name>
</gene>
<evidence type="ECO:0000313" key="6">
    <source>
        <dbReference type="EMBL" id="TVY53555.1"/>
    </source>
</evidence>
<proteinExistence type="inferred from homology"/>
<dbReference type="EMBL" id="QGMG01000442">
    <property type="protein sequence ID" value="TVY53555.1"/>
    <property type="molecule type" value="Genomic_DNA"/>
</dbReference>
<dbReference type="PRINTS" id="PR00411">
    <property type="entry name" value="PNDRDTASEI"/>
</dbReference>
<organism evidence="6 7">
    <name type="scientific">Lachnellula cervina</name>
    <dbReference type="NCBI Taxonomy" id="1316786"/>
    <lineage>
        <taxon>Eukaryota</taxon>
        <taxon>Fungi</taxon>
        <taxon>Dikarya</taxon>
        <taxon>Ascomycota</taxon>
        <taxon>Pezizomycotina</taxon>
        <taxon>Leotiomycetes</taxon>
        <taxon>Helotiales</taxon>
        <taxon>Lachnaceae</taxon>
        <taxon>Lachnellula</taxon>
    </lineage>
</organism>
<evidence type="ECO:0000256" key="4">
    <source>
        <dbReference type="ARBA" id="ARBA00023002"/>
    </source>
</evidence>
<dbReference type="PRINTS" id="PR00368">
    <property type="entry name" value="FADPNR"/>
</dbReference>
<protein>
    <submittedName>
        <fullName evidence="6">Oxidoreductase ptaL</fullName>
    </submittedName>
</protein>
<dbReference type="Proteomes" id="UP000481288">
    <property type="component" value="Unassembled WGS sequence"/>
</dbReference>
<evidence type="ECO:0000259" key="5">
    <source>
        <dbReference type="Pfam" id="PF07992"/>
    </source>
</evidence>
<keyword evidence="4" id="KW-0560">Oxidoreductase</keyword>
<dbReference type="GO" id="GO:0004174">
    <property type="term" value="F:electron-transferring-flavoprotein dehydrogenase activity"/>
    <property type="evidence" value="ECO:0007669"/>
    <property type="project" value="TreeGrafter"/>
</dbReference>
<accession>A0A7D8YT87</accession>
<comment type="caution">
    <text evidence="6">The sequence shown here is derived from an EMBL/GenBank/DDBJ whole genome shotgun (WGS) entry which is preliminary data.</text>
</comment>
<comment type="similarity">
    <text evidence="1">Belongs to the FAD-dependent oxidoreductase family.</text>
</comment>
<dbReference type="GO" id="GO:0050660">
    <property type="term" value="F:flavin adenine dinucleotide binding"/>
    <property type="evidence" value="ECO:0007669"/>
    <property type="project" value="TreeGrafter"/>
</dbReference>
<dbReference type="Pfam" id="PF07992">
    <property type="entry name" value="Pyr_redox_2"/>
    <property type="match status" value="1"/>
</dbReference>
<dbReference type="AlphaFoldDB" id="A0A7D8YT87"/>
<dbReference type="Gene3D" id="3.50.50.100">
    <property type="match status" value="1"/>
</dbReference>
<keyword evidence="2" id="KW-0285">Flavoprotein</keyword>
<feature type="domain" description="FAD/NAD(P)-binding" evidence="5">
    <location>
        <begin position="3"/>
        <end position="301"/>
    </location>
</feature>
<dbReference type="InterPro" id="IPR036188">
    <property type="entry name" value="FAD/NAD-bd_sf"/>
</dbReference>
<sequence>MTHIVILGASQAGIRTAHRILMQAEKAGEAGPVKLTLVSPNTHMYWNLASPRGLIPGQLTDEELFQPIAPGLKRYTASKVEFVVGRAEGLDFASKTVLVSSASGNKSLGYDVLVLATGASTKAEAAFKGSGSTEEARDAVRAFRARVGKAGSIVVAGAGPTGVEFAGELAFVYGEEKHVTLVASKAVVFDEAPAQVSETALRLLQNLNISVKLQARVTGTNELPDGRQEITLSDGEKLVADMYVPAYGLVPNASYVPARYVDTKGYVVVDEYLRVKGAGNVWAIGDVTDMEPSQLIYADQQSSYAAEAIISILRNKEQVPYEINPTRMLGCSIGRNAGVGFQGTMELPPALILQHRKHLFTEFLIPAVDGSLYQSEVGQKRVVL</sequence>
<keyword evidence="7" id="KW-1185">Reference proteome</keyword>
<name>A0A7D8YT87_9HELO</name>
<dbReference type="GO" id="GO:0005737">
    <property type="term" value="C:cytoplasm"/>
    <property type="evidence" value="ECO:0007669"/>
    <property type="project" value="TreeGrafter"/>
</dbReference>
<dbReference type="PANTHER" id="PTHR43735">
    <property type="entry name" value="APOPTOSIS-INDUCING FACTOR 1"/>
    <property type="match status" value="1"/>
</dbReference>
<reference evidence="6 7" key="1">
    <citation type="submission" date="2018-05" db="EMBL/GenBank/DDBJ databases">
        <title>Whole genome sequencing for identification of molecular markers to develop diagnostic detection tools for the regulated plant pathogen Lachnellula willkommii.</title>
        <authorList>
            <person name="Giroux E."/>
            <person name="Bilodeau G."/>
        </authorList>
    </citation>
    <scope>NUCLEOTIDE SEQUENCE [LARGE SCALE GENOMIC DNA]</scope>
    <source>
        <strain evidence="6 7">CBS 625.97</strain>
    </source>
</reference>
<keyword evidence="3" id="KW-0274">FAD</keyword>